<dbReference type="InterPro" id="IPR036412">
    <property type="entry name" value="HAD-like_sf"/>
</dbReference>
<dbReference type="Gene3D" id="3.40.50.1000">
    <property type="entry name" value="HAD superfamily/HAD-like"/>
    <property type="match status" value="1"/>
</dbReference>
<dbReference type="SUPFAM" id="SSF56784">
    <property type="entry name" value="HAD-like"/>
    <property type="match status" value="1"/>
</dbReference>
<keyword evidence="5 9" id="KW-0547">Nucleotide-binding</keyword>
<protein>
    <recommendedName>
        <fullName evidence="3 9">5'-nucleotidase</fullName>
        <ecNumber evidence="3 9">3.1.3.5</ecNumber>
    </recommendedName>
</protein>
<dbReference type="InterPro" id="IPR006434">
    <property type="entry name" value="Pyrimidine_nucleotidase_eu"/>
</dbReference>
<dbReference type="EMBL" id="AP028921">
    <property type="protein sequence ID" value="BET01464.1"/>
    <property type="molecule type" value="Genomic_DNA"/>
</dbReference>
<dbReference type="PANTHER" id="PTHR13045">
    <property type="entry name" value="5'-NUCLEOTIDASE"/>
    <property type="match status" value="1"/>
</dbReference>
<keyword evidence="11" id="KW-1185">Reference proteome</keyword>
<comment type="similarity">
    <text evidence="2 9">Belongs to the pyrimidine 5'-nucleotidase family.</text>
</comment>
<accession>A0ABN7BAW5</accession>
<evidence type="ECO:0000256" key="9">
    <source>
        <dbReference type="RuleBase" id="RU361276"/>
    </source>
</evidence>
<dbReference type="SFLD" id="SFLDS00003">
    <property type="entry name" value="Haloacid_Dehalogenase"/>
    <property type="match status" value="1"/>
</dbReference>
<organism evidence="10 11">
    <name type="scientific">Nesidiocoris tenuis</name>
    <dbReference type="NCBI Taxonomy" id="355587"/>
    <lineage>
        <taxon>Eukaryota</taxon>
        <taxon>Metazoa</taxon>
        <taxon>Ecdysozoa</taxon>
        <taxon>Arthropoda</taxon>
        <taxon>Hexapoda</taxon>
        <taxon>Insecta</taxon>
        <taxon>Pterygota</taxon>
        <taxon>Neoptera</taxon>
        <taxon>Paraneoptera</taxon>
        <taxon>Hemiptera</taxon>
        <taxon>Heteroptera</taxon>
        <taxon>Panheteroptera</taxon>
        <taxon>Cimicomorpha</taxon>
        <taxon>Miridae</taxon>
        <taxon>Dicyphina</taxon>
        <taxon>Nesidiocoris</taxon>
    </lineage>
</organism>
<keyword evidence="7" id="KW-0460">Magnesium</keyword>
<keyword evidence="8 9" id="KW-0546">Nucleotide metabolism</keyword>
<evidence type="ECO:0000256" key="1">
    <source>
        <dbReference type="ARBA" id="ARBA00000815"/>
    </source>
</evidence>
<proteinExistence type="inferred from homology"/>
<sequence>MIPALESKNVRMKNKAEVYRKIEKLVEGGFDKLQIITDFDRTLSKYHHNGEIMKSSYMVFETIPVLPPNFISETDKLYKKFRAIEDDPKMTIEQKLPYMEEWWRLSERLFVGMPCNQQLIKQAVIDCDLNLRTGTHTAFNRLREAAVPILVFSAGLGDVVKAVLEHEHLMHENVHVVSNFFRIENNQITSFLGEQIHIFNKNQHAIENTSYFQDVSHRPNVILMGDSLGDANMDEGVHGDVVTVKIGFLSVNMDEYLPQYLEKFDIVLLDDQTMDIFNAILDQFAKGPNICIPAFMYLHSRLGK</sequence>
<name>A0ABN7BAW5_9HEMI</name>
<dbReference type="Proteomes" id="UP001307889">
    <property type="component" value="Chromosome 13"/>
</dbReference>
<keyword evidence="6 9" id="KW-0378">Hydrolase</keyword>
<evidence type="ECO:0000256" key="6">
    <source>
        <dbReference type="ARBA" id="ARBA00022801"/>
    </source>
</evidence>
<evidence type="ECO:0000256" key="4">
    <source>
        <dbReference type="ARBA" id="ARBA00022723"/>
    </source>
</evidence>
<keyword evidence="4" id="KW-0479">Metal-binding</keyword>
<dbReference type="InterPro" id="IPR023214">
    <property type="entry name" value="HAD_sf"/>
</dbReference>
<dbReference type="EC" id="3.1.3.5" evidence="3 9"/>
<gene>
    <name evidence="10" type="ORF">NTJ_14277</name>
</gene>
<evidence type="ECO:0000256" key="3">
    <source>
        <dbReference type="ARBA" id="ARBA00012643"/>
    </source>
</evidence>
<dbReference type="Pfam" id="PF05822">
    <property type="entry name" value="UMPH-1"/>
    <property type="match status" value="1"/>
</dbReference>
<dbReference type="Gene3D" id="1.10.150.340">
    <property type="entry name" value="Pyrimidine 5'-nucleotidase (UMPH-1), N-terminal domain"/>
    <property type="match status" value="1"/>
</dbReference>
<evidence type="ECO:0000313" key="11">
    <source>
        <dbReference type="Proteomes" id="UP001307889"/>
    </source>
</evidence>
<comment type="catalytic activity">
    <reaction evidence="1 9">
        <text>a ribonucleoside 5'-phosphate + H2O = a ribonucleoside + phosphate</text>
        <dbReference type="Rhea" id="RHEA:12484"/>
        <dbReference type="ChEBI" id="CHEBI:15377"/>
        <dbReference type="ChEBI" id="CHEBI:18254"/>
        <dbReference type="ChEBI" id="CHEBI:43474"/>
        <dbReference type="ChEBI" id="CHEBI:58043"/>
        <dbReference type="EC" id="3.1.3.5"/>
    </reaction>
</comment>
<keyword evidence="9" id="KW-0963">Cytoplasm</keyword>
<evidence type="ECO:0000256" key="8">
    <source>
        <dbReference type="ARBA" id="ARBA00023080"/>
    </source>
</evidence>
<evidence type="ECO:0000256" key="5">
    <source>
        <dbReference type="ARBA" id="ARBA00022741"/>
    </source>
</evidence>
<evidence type="ECO:0000256" key="2">
    <source>
        <dbReference type="ARBA" id="ARBA00008389"/>
    </source>
</evidence>
<evidence type="ECO:0000256" key="7">
    <source>
        <dbReference type="ARBA" id="ARBA00022842"/>
    </source>
</evidence>
<evidence type="ECO:0000313" key="10">
    <source>
        <dbReference type="EMBL" id="BET01464.1"/>
    </source>
</evidence>
<dbReference type="PANTHER" id="PTHR13045:SF0">
    <property type="entry name" value="7-METHYLGUANOSINE PHOSPHATE-SPECIFIC 5'-NUCLEOTIDASE"/>
    <property type="match status" value="1"/>
</dbReference>
<reference evidence="10 11" key="1">
    <citation type="submission" date="2023-09" db="EMBL/GenBank/DDBJ databases">
        <title>Nesidiocoris tenuis whole genome shotgun sequence.</title>
        <authorList>
            <person name="Shibata T."/>
            <person name="Shimoda M."/>
            <person name="Kobayashi T."/>
            <person name="Uehara T."/>
        </authorList>
    </citation>
    <scope>NUCLEOTIDE SEQUENCE [LARGE SCALE GENOMIC DNA]</scope>
    <source>
        <strain evidence="10 11">Japan</strain>
    </source>
</reference>
<dbReference type="SFLD" id="SFLDG01128">
    <property type="entry name" value="C1.4:_5'-Nucleotidase_Like"/>
    <property type="match status" value="1"/>
</dbReference>
<comment type="subcellular location">
    <subcellularLocation>
        <location evidence="9">Cytoplasm</location>
    </subcellularLocation>
</comment>
<dbReference type="NCBIfam" id="TIGR01544">
    <property type="entry name" value="HAD-SF-IE"/>
    <property type="match status" value="1"/>
</dbReference>